<comment type="caution">
    <text evidence="11">The sequence shown here is derived from an EMBL/GenBank/DDBJ whole genome shotgun (WGS) entry which is preliminary data.</text>
</comment>
<feature type="active site" description="Proton acceptor" evidence="6">
    <location>
        <position position="214"/>
    </location>
</feature>
<dbReference type="EMBL" id="BNJQ01000040">
    <property type="protein sequence ID" value="GHP12307.1"/>
    <property type="molecule type" value="Genomic_DNA"/>
</dbReference>
<feature type="binding site" evidence="7">
    <location>
        <begin position="218"/>
        <end position="219"/>
    </location>
    <ligand>
        <name>ATP</name>
        <dbReference type="ChEBI" id="CHEBI:30616"/>
    </ligand>
</feature>
<evidence type="ECO:0000313" key="12">
    <source>
        <dbReference type="Proteomes" id="UP000660262"/>
    </source>
</evidence>
<evidence type="ECO:0000256" key="2">
    <source>
        <dbReference type="ARBA" id="ARBA00022679"/>
    </source>
</evidence>
<name>A0A830I5E8_9CHLO</name>
<evidence type="ECO:0000256" key="1">
    <source>
        <dbReference type="ARBA" id="ARBA00022527"/>
    </source>
</evidence>
<dbReference type="PROSITE" id="PS50011">
    <property type="entry name" value="PROTEIN_KINASE_DOM"/>
    <property type="match status" value="1"/>
</dbReference>
<feature type="compositionally biased region" description="Basic and acidic residues" evidence="9">
    <location>
        <begin position="364"/>
        <end position="376"/>
    </location>
</feature>
<gene>
    <name evidence="11" type="ORF">PPROV_001103500</name>
</gene>
<accession>A0A830I5E8</accession>
<evidence type="ECO:0000256" key="5">
    <source>
        <dbReference type="ARBA" id="ARBA00022840"/>
    </source>
</evidence>
<evidence type="ECO:0000256" key="9">
    <source>
        <dbReference type="SAM" id="MobiDB-lite"/>
    </source>
</evidence>
<dbReference type="AlphaFoldDB" id="A0A830I5E8"/>
<evidence type="ECO:0000259" key="10">
    <source>
        <dbReference type="PROSITE" id="PS50011"/>
    </source>
</evidence>
<keyword evidence="1" id="KW-0723">Serine/threonine-protein kinase</keyword>
<dbReference type="PANTHER" id="PTHR24350">
    <property type="entry name" value="SERINE/THREONINE-PROTEIN KINASE IAL-RELATED"/>
    <property type="match status" value="1"/>
</dbReference>
<feature type="binding site" evidence="7">
    <location>
        <position position="120"/>
    </location>
    <ligand>
        <name>ATP</name>
        <dbReference type="ChEBI" id="CHEBI:30616"/>
    </ligand>
</feature>
<feature type="region of interest" description="Disordered" evidence="9">
    <location>
        <begin position="361"/>
        <end position="387"/>
    </location>
</feature>
<organism evidence="11 12">
    <name type="scientific">Pycnococcus provasolii</name>
    <dbReference type="NCBI Taxonomy" id="41880"/>
    <lineage>
        <taxon>Eukaryota</taxon>
        <taxon>Viridiplantae</taxon>
        <taxon>Chlorophyta</taxon>
        <taxon>Pseudoscourfieldiophyceae</taxon>
        <taxon>Pseudoscourfieldiales</taxon>
        <taxon>Pycnococcaceae</taxon>
        <taxon>Pycnococcus</taxon>
    </lineage>
</organism>
<dbReference type="SUPFAM" id="SSF56112">
    <property type="entry name" value="Protein kinase-like (PK-like)"/>
    <property type="match status" value="1"/>
</dbReference>
<keyword evidence="3 7" id="KW-0547">Nucleotide-binding</keyword>
<feature type="domain" description="Protein kinase" evidence="10">
    <location>
        <begin position="91"/>
        <end position="359"/>
    </location>
</feature>
<dbReference type="FunFam" id="1.10.510.10:FF:000813">
    <property type="entry name" value="Aurora-like kinase"/>
    <property type="match status" value="1"/>
</dbReference>
<evidence type="ECO:0000256" key="4">
    <source>
        <dbReference type="ARBA" id="ARBA00022777"/>
    </source>
</evidence>
<dbReference type="Proteomes" id="UP000660262">
    <property type="component" value="Unassembled WGS sequence"/>
</dbReference>
<dbReference type="InterPro" id="IPR030616">
    <property type="entry name" value="Aur-like"/>
</dbReference>
<reference evidence="11" key="1">
    <citation type="submission" date="2020-10" db="EMBL/GenBank/DDBJ databases">
        <title>Unveiling of a novel bifunctional photoreceptor, Dualchrome1, isolated from a cosmopolitan green alga.</title>
        <authorList>
            <person name="Suzuki S."/>
            <person name="Kawachi M."/>
        </authorList>
    </citation>
    <scope>NUCLEOTIDE SEQUENCE</scope>
    <source>
        <strain evidence="11">NIES 2893</strain>
    </source>
</reference>
<dbReference type="Pfam" id="PF00069">
    <property type="entry name" value="Pkinase"/>
    <property type="match status" value="1"/>
</dbReference>
<feature type="binding site" evidence="7">
    <location>
        <position position="101"/>
    </location>
    <ligand>
        <name>ATP</name>
        <dbReference type="ChEBI" id="CHEBI:30616"/>
    </ligand>
</feature>
<keyword evidence="5 7" id="KW-0067">ATP-binding</keyword>
<evidence type="ECO:0000256" key="6">
    <source>
        <dbReference type="PIRSR" id="PIRSR630616-1"/>
    </source>
</evidence>
<proteinExistence type="predicted"/>
<keyword evidence="12" id="KW-1185">Reference proteome</keyword>
<dbReference type="GO" id="GO:0004674">
    <property type="term" value="F:protein serine/threonine kinase activity"/>
    <property type="evidence" value="ECO:0007669"/>
    <property type="project" value="UniProtKB-KW"/>
</dbReference>
<dbReference type="InterPro" id="IPR008271">
    <property type="entry name" value="Ser/Thr_kinase_AS"/>
</dbReference>
<keyword evidence="4" id="KW-0418">Kinase</keyword>
<dbReference type="InterPro" id="IPR000719">
    <property type="entry name" value="Prot_kinase_dom"/>
</dbReference>
<evidence type="ECO:0000313" key="11">
    <source>
        <dbReference type="EMBL" id="GHP12307.1"/>
    </source>
</evidence>
<dbReference type="GO" id="GO:0005524">
    <property type="term" value="F:ATP binding"/>
    <property type="evidence" value="ECO:0007669"/>
    <property type="project" value="UniProtKB-KW"/>
</dbReference>
<feature type="cross-link" description="Glycyl lysine isopeptide (Lys-Gly) (interchain with G-Cter in SUMO2)" evidence="8">
    <location>
        <position position="216"/>
    </location>
</feature>
<evidence type="ECO:0000256" key="3">
    <source>
        <dbReference type="ARBA" id="ARBA00022741"/>
    </source>
</evidence>
<sequence>MGWPEKLRAMIKSQARFAARAKKRAQEYDSEEMAMVDEECAAVSQLTSSISHNDMPQRTATLQSLHIDGPIIAPLCPTSMRHKTKWALPGFQIFRSCGGGRHSCVYSACCRATGVNVALKVYHWYELSAINVEQVQREVALQGCLKHPNAVPLYAAFADGQNVVLAMEYAAGGDVYKKLHRHGRYAERDAVAQVILPVLDFFQYMHAKGFIHRDLKPENLLLTEKGVLKVADFGLSIDAKSERPVTRLGTLDYMSPEVLACPDKSLLDKHTQVAEAERVAYSWNADIWGVGVLAHEILTGHAPFEAKNREQTSARISKNQRDPLPSCFSDQARSFVEACMHPCAAARQPASELLRHPWITANRPRVDPRSADERTSSENALKKSAPRPTLLYVPAPLPPPAIAPGELDATNVAASIIPSGQTNQQHVRFASKARLERAKTHADLNVAAAHQVQQANSRALAKEILRRRTAVSNNHSVRSSQSVKSSHHGNKTGPSNLAKVLAQYLAH</sequence>
<feature type="compositionally biased region" description="Low complexity" evidence="9">
    <location>
        <begin position="475"/>
        <end position="484"/>
    </location>
</feature>
<keyword evidence="2" id="KW-0808">Transferase</keyword>
<evidence type="ECO:0000256" key="7">
    <source>
        <dbReference type="PIRSR" id="PIRSR630616-2"/>
    </source>
</evidence>
<dbReference type="Gene3D" id="1.10.510.10">
    <property type="entry name" value="Transferase(Phosphotransferase) domain 1"/>
    <property type="match status" value="1"/>
</dbReference>
<dbReference type="PROSITE" id="PS00108">
    <property type="entry name" value="PROTEIN_KINASE_ST"/>
    <property type="match status" value="1"/>
</dbReference>
<feature type="binding site" evidence="7">
    <location>
        <position position="232"/>
    </location>
    <ligand>
        <name>ATP</name>
        <dbReference type="ChEBI" id="CHEBI:30616"/>
    </ligand>
</feature>
<dbReference type="InterPro" id="IPR011009">
    <property type="entry name" value="Kinase-like_dom_sf"/>
</dbReference>
<feature type="binding site" evidence="7">
    <location>
        <begin position="168"/>
        <end position="170"/>
    </location>
    <ligand>
        <name>ATP</name>
        <dbReference type="ChEBI" id="CHEBI:30616"/>
    </ligand>
</feature>
<dbReference type="SMART" id="SM00220">
    <property type="entry name" value="S_TKc"/>
    <property type="match status" value="1"/>
</dbReference>
<feature type="region of interest" description="Disordered" evidence="9">
    <location>
        <begin position="469"/>
        <end position="497"/>
    </location>
</feature>
<protein>
    <recommendedName>
        <fullName evidence="10">Protein kinase domain-containing protein</fullName>
    </recommendedName>
</protein>
<evidence type="ECO:0000256" key="8">
    <source>
        <dbReference type="PIRSR" id="PIRSR630616-3"/>
    </source>
</evidence>
<dbReference type="OrthoDB" id="377346at2759"/>